<evidence type="ECO:0000313" key="11">
    <source>
        <dbReference type="EMBL" id="KKW32909.1"/>
    </source>
</evidence>
<feature type="transmembrane region" description="Helical" evidence="10">
    <location>
        <begin position="94"/>
        <end position="118"/>
    </location>
</feature>
<organism evidence="11 12">
    <name type="scientific">Candidatus Uhrbacteria bacterium GW2011_GWA2_53_10</name>
    <dbReference type="NCBI Taxonomy" id="1618980"/>
    <lineage>
        <taxon>Bacteria</taxon>
        <taxon>Candidatus Uhriibacteriota</taxon>
    </lineage>
</organism>
<feature type="transmembrane region" description="Helical" evidence="10">
    <location>
        <begin position="65"/>
        <end position="82"/>
    </location>
</feature>
<evidence type="ECO:0000256" key="9">
    <source>
        <dbReference type="RuleBase" id="RU004181"/>
    </source>
</evidence>
<evidence type="ECO:0000256" key="4">
    <source>
        <dbReference type="ARBA" id="ARBA00022692"/>
    </source>
</evidence>
<keyword evidence="8 10" id="KW-0472">Membrane</keyword>
<dbReference type="AlphaFoldDB" id="A0A0G2AJX0"/>
<keyword evidence="7 10" id="KW-1133">Transmembrane helix</keyword>
<proteinExistence type="inferred from homology"/>
<dbReference type="PANTHER" id="PTHR33695:SF1">
    <property type="entry name" value="LIPOPROTEIN SIGNAL PEPTIDASE"/>
    <property type="match status" value="1"/>
</dbReference>
<keyword evidence="3" id="KW-0645">Protease</keyword>
<keyword evidence="4 10" id="KW-0812">Transmembrane</keyword>
<dbReference type="PRINTS" id="PR00781">
    <property type="entry name" value="LIPOSIGPTASE"/>
</dbReference>
<gene>
    <name evidence="11" type="ORF">UY77_C0010G0005</name>
</gene>
<dbReference type="PANTHER" id="PTHR33695">
    <property type="entry name" value="LIPOPROTEIN SIGNAL PEPTIDASE"/>
    <property type="match status" value="1"/>
</dbReference>
<dbReference type="GO" id="GO:0004190">
    <property type="term" value="F:aspartic-type endopeptidase activity"/>
    <property type="evidence" value="ECO:0007669"/>
    <property type="project" value="UniProtKB-KW"/>
</dbReference>
<evidence type="ECO:0000256" key="1">
    <source>
        <dbReference type="ARBA" id="ARBA00006139"/>
    </source>
</evidence>
<sequence length="131" mass="14547">MLKWVALRFLEEGQVPVHALAFGVHKNFGAAFDLPLRLPIVIGISLCIGILLIHVVKKYWKDDPAFSLAALVILLGGAGNLYDRFAYGFTVDYLILFGRSAINLSDLLILGGIAWMLLQKQSFHRVPVDKI</sequence>
<evidence type="ECO:0000256" key="2">
    <source>
        <dbReference type="ARBA" id="ARBA00022475"/>
    </source>
</evidence>
<evidence type="ECO:0000256" key="7">
    <source>
        <dbReference type="ARBA" id="ARBA00022989"/>
    </source>
</evidence>
<evidence type="ECO:0000313" key="12">
    <source>
        <dbReference type="Proteomes" id="UP000034711"/>
    </source>
</evidence>
<reference evidence="11 12" key="1">
    <citation type="journal article" date="2015" name="Nature">
        <title>rRNA introns, odd ribosomes, and small enigmatic genomes across a large radiation of phyla.</title>
        <authorList>
            <person name="Brown C.T."/>
            <person name="Hug L.A."/>
            <person name="Thomas B.C."/>
            <person name="Sharon I."/>
            <person name="Castelle C.J."/>
            <person name="Singh A."/>
            <person name="Wilkins M.J."/>
            <person name="Williams K.H."/>
            <person name="Banfield J.F."/>
        </authorList>
    </citation>
    <scope>NUCLEOTIDE SEQUENCE [LARGE SCALE GENOMIC DNA]</scope>
</reference>
<dbReference type="Proteomes" id="UP000034711">
    <property type="component" value="Unassembled WGS sequence"/>
</dbReference>
<evidence type="ECO:0000256" key="6">
    <source>
        <dbReference type="ARBA" id="ARBA00022801"/>
    </source>
</evidence>
<dbReference type="Pfam" id="PF01252">
    <property type="entry name" value="Peptidase_A8"/>
    <property type="match status" value="1"/>
</dbReference>
<comment type="caution">
    <text evidence="11">The sequence shown here is derived from an EMBL/GenBank/DDBJ whole genome shotgun (WGS) entry which is preliminary data.</text>
</comment>
<comment type="similarity">
    <text evidence="1 9">Belongs to the peptidase A8 family.</text>
</comment>
<keyword evidence="5" id="KW-0064">Aspartyl protease</keyword>
<name>A0A0G2AJX0_9BACT</name>
<evidence type="ECO:0000256" key="8">
    <source>
        <dbReference type="ARBA" id="ARBA00023136"/>
    </source>
</evidence>
<keyword evidence="6" id="KW-0378">Hydrolase</keyword>
<keyword evidence="2" id="KW-1003">Cell membrane</keyword>
<evidence type="ECO:0000256" key="5">
    <source>
        <dbReference type="ARBA" id="ARBA00022750"/>
    </source>
</evidence>
<accession>A0A0G2AJX0</accession>
<dbReference type="InterPro" id="IPR001872">
    <property type="entry name" value="Peptidase_A8"/>
</dbReference>
<protein>
    <submittedName>
        <fullName evidence="11">Uncharacterized protein</fullName>
    </submittedName>
</protein>
<evidence type="ECO:0000256" key="10">
    <source>
        <dbReference type="SAM" id="Phobius"/>
    </source>
</evidence>
<dbReference type="GO" id="GO:0006508">
    <property type="term" value="P:proteolysis"/>
    <property type="evidence" value="ECO:0007669"/>
    <property type="project" value="UniProtKB-KW"/>
</dbReference>
<evidence type="ECO:0000256" key="3">
    <source>
        <dbReference type="ARBA" id="ARBA00022670"/>
    </source>
</evidence>
<dbReference type="GO" id="GO:0016020">
    <property type="term" value="C:membrane"/>
    <property type="evidence" value="ECO:0007669"/>
    <property type="project" value="InterPro"/>
</dbReference>
<dbReference type="EMBL" id="LCRI01000010">
    <property type="protein sequence ID" value="KKW32909.1"/>
    <property type="molecule type" value="Genomic_DNA"/>
</dbReference>
<feature type="transmembrane region" description="Helical" evidence="10">
    <location>
        <begin position="36"/>
        <end position="53"/>
    </location>
</feature>